<dbReference type="RefSeq" id="WP_248413981.1">
    <property type="nucleotide sequence ID" value="NZ_JALPQF010000027.1"/>
</dbReference>
<reference evidence="1" key="1">
    <citation type="submission" date="2022-04" db="EMBL/GenBank/DDBJ databases">
        <authorList>
            <person name="Ren T."/>
        </authorList>
    </citation>
    <scope>NUCLEOTIDE SEQUENCE</scope>
    <source>
        <strain evidence="1">F63249</strain>
    </source>
</reference>
<comment type="caution">
    <text evidence="1">The sequence shown here is derived from an EMBL/GenBank/DDBJ whole genome shotgun (WGS) entry which is preliminary data.</text>
</comment>
<name>A0ABT0HD19_9FLAO</name>
<dbReference type="EMBL" id="JALPQF010000027">
    <property type="protein sequence ID" value="MCK8482261.1"/>
    <property type="molecule type" value="Genomic_DNA"/>
</dbReference>
<gene>
    <name evidence="1" type="ORF">MUY34_16650</name>
</gene>
<keyword evidence="2" id="KW-1185">Reference proteome</keyword>
<accession>A0ABT0HD19</accession>
<evidence type="ECO:0000313" key="2">
    <source>
        <dbReference type="Proteomes" id="UP001203687"/>
    </source>
</evidence>
<dbReference type="Proteomes" id="UP001203687">
    <property type="component" value="Unassembled WGS sequence"/>
</dbReference>
<proteinExistence type="predicted"/>
<organism evidence="1 2">
    <name type="scientific">Psychroserpens algicola</name>
    <dbReference type="NCBI Taxonomy" id="1719034"/>
    <lineage>
        <taxon>Bacteria</taxon>
        <taxon>Pseudomonadati</taxon>
        <taxon>Bacteroidota</taxon>
        <taxon>Flavobacteriia</taxon>
        <taxon>Flavobacteriales</taxon>
        <taxon>Flavobacteriaceae</taxon>
        <taxon>Psychroserpens</taxon>
    </lineage>
</organism>
<sequence>MNKRLKILLSILLILILSVLIYEEFFLTKRYEFKIDNYQINIKADECETCFLDWPIHNYIKISDLRNNKKYNFKFYTEGPKIEFGLNKNKNELVVNCPGFDTKFIDLKNLSEFELSNYGNINAKLSEFQIEIIINKQKELLELEKPRKPSNKWE</sequence>
<evidence type="ECO:0000313" key="1">
    <source>
        <dbReference type="EMBL" id="MCK8482261.1"/>
    </source>
</evidence>
<protein>
    <submittedName>
        <fullName evidence="1">Uncharacterized protein</fullName>
    </submittedName>
</protein>